<evidence type="ECO:0000256" key="7">
    <source>
        <dbReference type="PROSITE-ProRule" id="PRU00087"/>
    </source>
</evidence>
<keyword evidence="9" id="KW-1185">Reference proteome</keyword>
<evidence type="ECO:0000256" key="6">
    <source>
        <dbReference type="ARBA" id="ARBA00023212"/>
    </source>
</evidence>
<dbReference type="STRING" id="307972.A0A2G8KWA4"/>
<comment type="similarity">
    <text evidence="2">Belongs to the filamin family.</text>
</comment>
<dbReference type="InterPro" id="IPR044801">
    <property type="entry name" value="Filamin"/>
</dbReference>
<feature type="repeat" description="Filamin" evidence="7">
    <location>
        <begin position="643"/>
        <end position="735"/>
    </location>
</feature>
<feature type="repeat" description="Filamin" evidence="7">
    <location>
        <begin position="771"/>
        <end position="865"/>
    </location>
</feature>
<evidence type="ECO:0000256" key="4">
    <source>
        <dbReference type="ARBA" id="ARBA00022737"/>
    </source>
</evidence>
<protein>
    <submittedName>
        <fullName evidence="8">Putative filamin-B</fullName>
    </submittedName>
</protein>
<feature type="repeat" description="Filamin" evidence="7">
    <location>
        <begin position="293"/>
        <end position="385"/>
    </location>
</feature>
<keyword evidence="4" id="KW-0677">Repeat</keyword>
<evidence type="ECO:0000313" key="9">
    <source>
        <dbReference type="Proteomes" id="UP000230750"/>
    </source>
</evidence>
<sequence length="866" mass="92495">MFLIVGPSRTTRGPDDAEQIIPQESSPNLFASAPTAEDQECRPLDLCIPVLGAGTGQITGEVKTPSGRIDTPHIIENKDGTITVKYAPTETGLHELSIKYNDKDVPGSPFQFHVDELKSGQVTAYGPGLTHGINGEPCEFTINTKEAGAGGLSLAIEGPSKAEIKCVDNKDGTCTVTYYPTKPGTYEITVKFSTRTFGGSPFKANIIDQPGSTMNVGQASDVPLKIDEPNLNVLRASIKSPSGKEEPCTLKRLPNGNIGITFTPKEVGEHLVTVTKNGRHIPNSPFKIVVGSQEVGDASKVKVYGPGIKEAHVDKEAEFTVDTREAGYGGLGVSIGGPGTAEINCEDNGDGTCRVTYKPTAPGIYDLHVKYADQEIPGSPFRVQVLGSDPLDMTAQVTNPAGRTEDAEIIDKDDHRYVVRFVPTQDGVHTVSVKNKGIHVPGSPFQFTVGPLGEGGAHKVHAGGPGLVRGEVNQPAEFTVWTREAGPGKLGIAVSGPSKAEIKFQDNKDGSYQVIYYPTVPGEYQVDIKFNDQPIPDSPFRPFVTPHLGEARRLSVSSMHDHGLKAGQPASFVVQLNGAKGDLKAHATSPSGKEEVCAVTEVDEGNYAVRFLPQENGIHLIEVTFKGQPIPGSPFKVRVGAPEEIGDPGLVHAYGEGLEKGTTTKPAEFVINTCGAGSALLIVQIDGPMKVKLDVQEVAEGYKCTYYPTLPGEYLISIKYGGQNHIGGSPFLAHIKGTPKAPASRGTESANVVVETVCKTTTTTMTSQMPVFESDASKVHTSGNGLKKAFLNKRSQFQVNASEAGNNMLIVGILGPKVPCDELIVKHAGRHRYNVNYVLKEKGNYWLVVKWGEDHIPGSPFAISCH</sequence>
<feature type="repeat" description="Filamin" evidence="7">
    <location>
        <begin position="114"/>
        <end position="206"/>
    </location>
</feature>
<gene>
    <name evidence="8" type="ORF">BSL78_10927</name>
</gene>
<dbReference type="OrthoDB" id="5334309at2759"/>
<keyword evidence="3" id="KW-0963">Cytoplasm</keyword>
<dbReference type="PROSITE" id="PS50194">
    <property type="entry name" value="FILAMIN_REPEAT"/>
    <property type="match status" value="9"/>
</dbReference>
<evidence type="ECO:0000256" key="1">
    <source>
        <dbReference type="ARBA" id="ARBA00004245"/>
    </source>
</evidence>
<reference evidence="8 9" key="1">
    <citation type="journal article" date="2017" name="PLoS Biol.">
        <title>The sea cucumber genome provides insights into morphological evolution and visceral regeneration.</title>
        <authorList>
            <person name="Zhang X."/>
            <person name="Sun L."/>
            <person name="Yuan J."/>
            <person name="Sun Y."/>
            <person name="Gao Y."/>
            <person name="Zhang L."/>
            <person name="Li S."/>
            <person name="Dai H."/>
            <person name="Hamel J.F."/>
            <person name="Liu C."/>
            <person name="Yu Y."/>
            <person name="Liu S."/>
            <person name="Lin W."/>
            <person name="Guo K."/>
            <person name="Jin S."/>
            <person name="Xu P."/>
            <person name="Storey K.B."/>
            <person name="Huan P."/>
            <person name="Zhang T."/>
            <person name="Zhou Y."/>
            <person name="Zhang J."/>
            <person name="Lin C."/>
            <person name="Li X."/>
            <person name="Xing L."/>
            <person name="Huo D."/>
            <person name="Sun M."/>
            <person name="Wang L."/>
            <person name="Mercier A."/>
            <person name="Li F."/>
            <person name="Yang H."/>
            <person name="Xiang J."/>
        </authorList>
    </citation>
    <scope>NUCLEOTIDE SEQUENCE [LARGE SCALE GENOMIC DNA]</scope>
    <source>
        <strain evidence="8">Shaxun</strain>
        <tissue evidence="8">Muscle</tissue>
    </source>
</reference>
<evidence type="ECO:0000256" key="2">
    <source>
        <dbReference type="ARBA" id="ARBA00009238"/>
    </source>
</evidence>
<evidence type="ECO:0000313" key="8">
    <source>
        <dbReference type="EMBL" id="PIK52190.1"/>
    </source>
</evidence>
<dbReference type="GO" id="GO:0030036">
    <property type="term" value="P:actin cytoskeleton organization"/>
    <property type="evidence" value="ECO:0007669"/>
    <property type="project" value="InterPro"/>
</dbReference>
<feature type="repeat" description="Filamin" evidence="7">
    <location>
        <begin position="210"/>
        <end position="290"/>
    </location>
</feature>
<dbReference type="InterPro" id="IPR013783">
    <property type="entry name" value="Ig-like_fold"/>
</dbReference>
<dbReference type="PANTHER" id="PTHR38537:SF8">
    <property type="entry name" value="FILAMIN-A"/>
    <property type="match status" value="1"/>
</dbReference>
<feature type="repeat" description="Filamin" evidence="7">
    <location>
        <begin position="42"/>
        <end position="114"/>
    </location>
</feature>
<dbReference type="SMART" id="SM00557">
    <property type="entry name" value="IG_FLMN"/>
    <property type="match status" value="9"/>
</dbReference>
<feature type="repeat" description="Filamin" evidence="7">
    <location>
        <begin position="381"/>
        <end position="449"/>
    </location>
</feature>
<dbReference type="Pfam" id="PF00630">
    <property type="entry name" value="Filamin"/>
    <property type="match status" value="9"/>
</dbReference>
<dbReference type="FunFam" id="2.60.40.10:FF:000007">
    <property type="entry name" value="Filamin-B isoform C"/>
    <property type="match status" value="2"/>
</dbReference>
<dbReference type="FunFam" id="2.60.40.10:FF:000096">
    <property type="entry name" value="filamin-C isoform X2"/>
    <property type="match status" value="1"/>
</dbReference>
<feature type="repeat" description="Filamin" evidence="7">
    <location>
        <begin position="546"/>
        <end position="639"/>
    </location>
</feature>
<dbReference type="FunFam" id="2.60.40.10:FF:000140">
    <property type="entry name" value="FiLamiN (Actin binding protein) homolog"/>
    <property type="match status" value="1"/>
</dbReference>
<evidence type="ECO:0000256" key="5">
    <source>
        <dbReference type="ARBA" id="ARBA00023203"/>
    </source>
</evidence>
<dbReference type="GO" id="GO:0005856">
    <property type="term" value="C:cytoskeleton"/>
    <property type="evidence" value="ECO:0007669"/>
    <property type="project" value="UniProtKB-SubCell"/>
</dbReference>
<dbReference type="AlphaFoldDB" id="A0A2G8KWA4"/>
<comment type="caution">
    <text evidence="8">The sequence shown here is derived from an EMBL/GenBank/DDBJ whole genome shotgun (WGS) entry which is preliminary data.</text>
</comment>
<name>A0A2G8KWA4_STIJA</name>
<dbReference type="FunFam" id="2.60.40.10:FF:000092">
    <property type="entry name" value="Filamin-B isoform B"/>
    <property type="match status" value="1"/>
</dbReference>
<dbReference type="InterPro" id="IPR017868">
    <property type="entry name" value="Filamin/ABP280_repeat-like"/>
</dbReference>
<keyword evidence="6" id="KW-0206">Cytoskeleton</keyword>
<dbReference type="EMBL" id="MRZV01000340">
    <property type="protein sequence ID" value="PIK52190.1"/>
    <property type="molecule type" value="Genomic_DNA"/>
</dbReference>
<organism evidence="8 9">
    <name type="scientific">Stichopus japonicus</name>
    <name type="common">Sea cucumber</name>
    <dbReference type="NCBI Taxonomy" id="307972"/>
    <lineage>
        <taxon>Eukaryota</taxon>
        <taxon>Metazoa</taxon>
        <taxon>Echinodermata</taxon>
        <taxon>Eleutherozoa</taxon>
        <taxon>Echinozoa</taxon>
        <taxon>Holothuroidea</taxon>
        <taxon>Aspidochirotacea</taxon>
        <taxon>Aspidochirotida</taxon>
        <taxon>Stichopodidae</taxon>
        <taxon>Apostichopus</taxon>
    </lineage>
</organism>
<comment type="subcellular location">
    <subcellularLocation>
        <location evidence="1">Cytoplasm</location>
        <location evidence="1">Cytoskeleton</location>
    </subcellularLocation>
</comment>
<evidence type="ECO:0000256" key="3">
    <source>
        <dbReference type="ARBA" id="ARBA00022490"/>
    </source>
</evidence>
<dbReference type="InterPro" id="IPR014756">
    <property type="entry name" value="Ig_E-set"/>
</dbReference>
<proteinExistence type="inferred from homology"/>
<accession>A0A2G8KWA4</accession>
<dbReference type="GO" id="GO:0051015">
    <property type="term" value="F:actin filament binding"/>
    <property type="evidence" value="ECO:0007669"/>
    <property type="project" value="InterPro"/>
</dbReference>
<dbReference type="PANTHER" id="PTHR38537">
    <property type="entry name" value="JITTERBUG, ISOFORM N"/>
    <property type="match status" value="1"/>
</dbReference>
<dbReference type="Gene3D" id="2.60.40.10">
    <property type="entry name" value="Immunoglobulins"/>
    <property type="match status" value="9"/>
</dbReference>
<keyword evidence="5" id="KW-0009">Actin-binding</keyword>
<dbReference type="SUPFAM" id="SSF81296">
    <property type="entry name" value="E set domains"/>
    <property type="match status" value="9"/>
</dbReference>
<dbReference type="Proteomes" id="UP000230750">
    <property type="component" value="Unassembled WGS sequence"/>
</dbReference>
<dbReference type="InterPro" id="IPR001298">
    <property type="entry name" value="Filamin/ABP280_rpt"/>
</dbReference>
<feature type="repeat" description="Filamin" evidence="7">
    <location>
        <begin position="452"/>
        <end position="544"/>
    </location>
</feature>